<sequence>MAILNPVYGLIVPFLFVVTIPLAILAGITTTLAFSVLMFRVALVYIDIAVNMLPQYVAGRPVYPLFRSYANASTVSTTTPAASTMPPSLSPTSTSTSGANGSGHNSPTTARQVVLTRHHKRRRASAASFNSIGSITPTDDNGVGNGFINGGSKRNSFMMAPSSVGIDRDFEGVGGWRLNGKSANDDDDAWTHINSRLSLPLDHHWRHHHRSPSGAGTATPGGNGGDGLMMRSPSGLGLGWGLEERSPDYGSKKGRERREKDVVAKGGGGGGGNGVNSAPGVSPNSSRVRTPTKVLPPLTTVDGNDGSYFPRVVSPRAEKRTV</sequence>
<feature type="region of interest" description="Disordered" evidence="1">
    <location>
        <begin position="77"/>
        <end position="109"/>
    </location>
</feature>
<protein>
    <submittedName>
        <fullName evidence="3">Uncharacterized protein</fullName>
    </submittedName>
</protein>
<name>A0A194VYR7_CYTMA</name>
<evidence type="ECO:0000313" key="4">
    <source>
        <dbReference type="Proteomes" id="UP000078559"/>
    </source>
</evidence>
<feature type="compositionally biased region" description="Basic and acidic residues" evidence="1">
    <location>
        <begin position="242"/>
        <end position="263"/>
    </location>
</feature>
<feature type="compositionally biased region" description="Gly residues" evidence="1">
    <location>
        <begin position="265"/>
        <end position="274"/>
    </location>
</feature>
<accession>A0A194VYR7</accession>
<dbReference type="AlphaFoldDB" id="A0A194VYR7"/>
<dbReference type="Proteomes" id="UP000078559">
    <property type="component" value="Chromosome 4"/>
</dbReference>
<evidence type="ECO:0000256" key="1">
    <source>
        <dbReference type="SAM" id="MobiDB-lite"/>
    </source>
</evidence>
<feature type="transmembrane region" description="Helical" evidence="2">
    <location>
        <begin position="7"/>
        <end position="26"/>
    </location>
</feature>
<reference evidence="3" key="1">
    <citation type="submission" date="2014-12" db="EMBL/GenBank/DDBJ databases">
        <title>Genome Sequence of Valsa Canker Pathogens Uncovers a Specific Adaption of Colonization on Woody Bark.</title>
        <authorList>
            <person name="Yin Z."/>
            <person name="Liu H."/>
            <person name="Gao X."/>
            <person name="Li Z."/>
            <person name="Song N."/>
            <person name="Ke X."/>
            <person name="Dai Q."/>
            <person name="Wu Y."/>
            <person name="Sun Y."/>
            <person name="Xu J.-R."/>
            <person name="Kang Z.K."/>
            <person name="Wang L."/>
            <person name="Huang L."/>
        </authorList>
    </citation>
    <scope>NUCLEOTIDE SEQUENCE [LARGE SCALE GENOMIC DNA]</scope>
    <source>
        <strain evidence="3">03-8</strain>
    </source>
</reference>
<evidence type="ECO:0000256" key="2">
    <source>
        <dbReference type="SAM" id="Phobius"/>
    </source>
</evidence>
<proteinExistence type="predicted"/>
<dbReference type="EMBL" id="CM003101">
    <property type="protein sequence ID" value="KUI69013.1"/>
    <property type="molecule type" value="Genomic_DNA"/>
</dbReference>
<evidence type="ECO:0000313" key="3">
    <source>
        <dbReference type="EMBL" id="KUI69013.1"/>
    </source>
</evidence>
<organism evidence="3 4">
    <name type="scientific">Cytospora mali</name>
    <name type="common">Apple Valsa canker fungus</name>
    <name type="synonym">Valsa mali</name>
    <dbReference type="NCBI Taxonomy" id="578113"/>
    <lineage>
        <taxon>Eukaryota</taxon>
        <taxon>Fungi</taxon>
        <taxon>Dikarya</taxon>
        <taxon>Ascomycota</taxon>
        <taxon>Pezizomycotina</taxon>
        <taxon>Sordariomycetes</taxon>
        <taxon>Sordariomycetidae</taxon>
        <taxon>Diaporthales</taxon>
        <taxon>Cytosporaceae</taxon>
        <taxon>Cytospora</taxon>
    </lineage>
</organism>
<keyword evidence="2" id="KW-1133">Transmembrane helix</keyword>
<dbReference type="OrthoDB" id="4492972at2759"/>
<keyword evidence="2" id="KW-0812">Transmembrane</keyword>
<feature type="region of interest" description="Disordered" evidence="1">
    <location>
        <begin position="205"/>
        <end position="322"/>
    </location>
</feature>
<feature type="compositionally biased region" description="Low complexity" evidence="1">
    <location>
        <begin position="77"/>
        <end position="106"/>
    </location>
</feature>
<gene>
    <name evidence="3" type="ORF">VM1G_04480</name>
</gene>
<feature type="compositionally biased region" description="Low complexity" evidence="1">
    <location>
        <begin position="291"/>
        <end position="301"/>
    </location>
</feature>
<keyword evidence="4" id="KW-1185">Reference proteome</keyword>
<keyword evidence="2" id="KW-0472">Membrane</keyword>